<keyword evidence="1" id="KW-1133">Transmembrane helix</keyword>
<evidence type="ECO:0000313" key="3">
    <source>
        <dbReference type="Proteomes" id="UP001597187"/>
    </source>
</evidence>
<keyword evidence="1" id="KW-0472">Membrane</keyword>
<proteinExistence type="predicted"/>
<dbReference type="Proteomes" id="UP001597187">
    <property type="component" value="Unassembled WGS sequence"/>
</dbReference>
<evidence type="ECO:0000313" key="2">
    <source>
        <dbReference type="EMBL" id="MFD1512746.1"/>
    </source>
</evidence>
<dbReference type="PANTHER" id="PTHR43471">
    <property type="entry name" value="ABC TRANSPORTER PERMEASE"/>
    <property type="match status" value="1"/>
</dbReference>
<dbReference type="GO" id="GO:0005886">
    <property type="term" value="C:plasma membrane"/>
    <property type="evidence" value="ECO:0007669"/>
    <property type="project" value="UniProtKB-SubCell"/>
</dbReference>
<keyword evidence="3" id="KW-1185">Reference proteome</keyword>
<dbReference type="EMBL" id="JBHUDC010000003">
    <property type="protein sequence ID" value="MFD1512746.1"/>
    <property type="molecule type" value="Genomic_DNA"/>
</dbReference>
<evidence type="ECO:0000256" key="1">
    <source>
        <dbReference type="SAM" id="Phobius"/>
    </source>
</evidence>
<feature type="transmembrane region" description="Helical" evidence="1">
    <location>
        <begin position="91"/>
        <end position="114"/>
    </location>
</feature>
<name>A0ABD6ATP3_9EURY</name>
<dbReference type="PANTHER" id="PTHR43471:SF12">
    <property type="entry name" value="HYPOTHETICAL MEMBRANE PROTEIN, CONSERVED"/>
    <property type="match status" value="1"/>
</dbReference>
<feature type="transmembrane region" description="Helical" evidence="1">
    <location>
        <begin position="135"/>
        <end position="160"/>
    </location>
</feature>
<feature type="transmembrane region" description="Helical" evidence="1">
    <location>
        <begin position="180"/>
        <end position="198"/>
    </location>
</feature>
<dbReference type="RefSeq" id="WP_250872726.1">
    <property type="nucleotide sequence ID" value="NZ_JALXFV010000003.1"/>
</dbReference>
<feature type="transmembrane region" description="Helical" evidence="1">
    <location>
        <begin position="207"/>
        <end position="230"/>
    </location>
</feature>
<keyword evidence="1" id="KW-0812">Transmembrane</keyword>
<dbReference type="AlphaFoldDB" id="A0ABD6ATP3"/>
<feature type="transmembrane region" description="Helical" evidence="1">
    <location>
        <begin position="32"/>
        <end position="50"/>
    </location>
</feature>
<feature type="transmembrane region" description="Helical" evidence="1">
    <location>
        <begin position="250"/>
        <end position="273"/>
    </location>
</feature>
<gene>
    <name evidence="2" type="ORF">ACFSBT_05550</name>
</gene>
<reference evidence="2 3" key="1">
    <citation type="journal article" date="2019" name="Int. J. Syst. Evol. Microbiol.">
        <title>The Global Catalogue of Microorganisms (GCM) 10K type strain sequencing project: providing services to taxonomists for standard genome sequencing and annotation.</title>
        <authorList>
            <consortium name="The Broad Institute Genomics Platform"/>
            <consortium name="The Broad Institute Genome Sequencing Center for Infectious Disease"/>
            <person name="Wu L."/>
            <person name="Ma J."/>
        </authorList>
    </citation>
    <scope>NUCLEOTIDE SEQUENCE [LARGE SCALE GENOMIC DNA]</scope>
    <source>
        <strain evidence="2 3">CGMCC 1.12563</strain>
    </source>
</reference>
<sequence>MSTETVERTDRREHTGSALDVARFEGERRLRVTGVIVVLVALFGALFVALSPDVTTAADIDQLTEAMPPAFRELFGIETLGSLEGLLAGEFYVFSWVVGLAGYLAYSAAGSVAGDLRADRMDTLLAAPVSRTNVLLGKFLALLVPIVVVNVAIPLVLYAGSVLIDDPLSLTDLAALHALAIPYLLCWAAVGLLAGVVVRRGRTASRVALGLVVAAWLSESLVASTDYDWVGTLSPMRYFDPAAVLLDGTYDLAGAALLCGVAAAALVAARTAFVRSDL</sequence>
<organism evidence="2 3">
    <name type="scientific">Halomarina rubra</name>
    <dbReference type="NCBI Taxonomy" id="2071873"/>
    <lineage>
        <taxon>Archaea</taxon>
        <taxon>Methanobacteriati</taxon>
        <taxon>Methanobacteriota</taxon>
        <taxon>Stenosarchaea group</taxon>
        <taxon>Halobacteria</taxon>
        <taxon>Halobacteriales</taxon>
        <taxon>Natronomonadaceae</taxon>
        <taxon>Halomarina</taxon>
    </lineage>
</organism>
<accession>A0ABD6ATP3</accession>
<comment type="caution">
    <text evidence="2">The sequence shown here is derived from an EMBL/GenBank/DDBJ whole genome shotgun (WGS) entry which is preliminary data.</text>
</comment>
<dbReference type="Pfam" id="PF12679">
    <property type="entry name" value="ABC2_membrane_2"/>
    <property type="match status" value="1"/>
</dbReference>
<protein>
    <submittedName>
        <fullName evidence="2">ABC transporter permease</fullName>
    </submittedName>
</protein>